<dbReference type="VEuPathDB" id="FungiDB:H310_12399"/>
<dbReference type="EMBL" id="KI913990">
    <property type="protein sequence ID" value="ETV93605.1"/>
    <property type="molecule type" value="Genomic_DNA"/>
</dbReference>
<accession>A0A024THF6</accession>
<dbReference type="AlphaFoldDB" id="A0A024THF6"/>
<evidence type="ECO:0000313" key="1">
    <source>
        <dbReference type="EMBL" id="ETV93605.1"/>
    </source>
</evidence>
<name>A0A024THF6_9STRA</name>
<gene>
    <name evidence="1" type="ORF">H310_12399</name>
</gene>
<dbReference type="RefSeq" id="XP_008877646.1">
    <property type="nucleotide sequence ID" value="XM_008879424.1"/>
</dbReference>
<organism evidence="1">
    <name type="scientific">Aphanomyces invadans</name>
    <dbReference type="NCBI Taxonomy" id="157072"/>
    <lineage>
        <taxon>Eukaryota</taxon>
        <taxon>Sar</taxon>
        <taxon>Stramenopiles</taxon>
        <taxon>Oomycota</taxon>
        <taxon>Saprolegniomycetes</taxon>
        <taxon>Saprolegniales</taxon>
        <taxon>Verrucalvaceae</taxon>
        <taxon>Aphanomyces</taxon>
    </lineage>
</organism>
<protein>
    <submittedName>
        <fullName evidence="1">Uncharacterized protein</fullName>
    </submittedName>
</protein>
<sequence length="136" mass="15550">MHARTWEICEHTAFFHFRAMCQAPNHIKLPQEPHMALQYHHRRQRRLAQILRILRGTTSQPTSSACSLNKLAYVALSIKLERLIYRVLPANTGILSDELLELHMRRVIHRILAVKKAKAAASTDIKPTDATVLVAL</sequence>
<reference evidence="1" key="1">
    <citation type="submission" date="2013-12" db="EMBL/GenBank/DDBJ databases">
        <title>The Genome Sequence of Aphanomyces invadans NJM9701.</title>
        <authorList>
            <consortium name="The Broad Institute Genomics Platform"/>
            <person name="Russ C."/>
            <person name="Tyler B."/>
            <person name="van West P."/>
            <person name="Dieguez-Uribeondo J."/>
            <person name="Young S.K."/>
            <person name="Zeng Q."/>
            <person name="Gargeya S."/>
            <person name="Fitzgerald M."/>
            <person name="Abouelleil A."/>
            <person name="Alvarado L."/>
            <person name="Chapman S.B."/>
            <person name="Gainer-Dewar J."/>
            <person name="Goldberg J."/>
            <person name="Griggs A."/>
            <person name="Gujja S."/>
            <person name="Hansen M."/>
            <person name="Howarth C."/>
            <person name="Imamovic A."/>
            <person name="Ireland A."/>
            <person name="Larimer J."/>
            <person name="McCowan C."/>
            <person name="Murphy C."/>
            <person name="Pearson M."/>
            <person name="Poon T.W."/>
            <person name="Priest M."/>
            <person name="Roberts A."/>
            <person name="Saif S."/>
            <person name="Shea T."/>
            <person name="Sykes S."/>
            <person name="Wortman J."/>
            <person name="Nusbaum C."/>
            <person name="Birren B."/>
        </authorList>
    </citation>
    <scope>NUCLEOTIDE SEQUENCE [LARGE SCALE GENOMIC DNA]</scope>
    <source>
        <strain evidence="1">NJM9701</strain>
    </source>
</reference>
<dbReference type="GeneID" id="20089449"/>
<dbReference type="OrthoDB" id="10513040at2759"/>
<proteinExistence type="predicted"/>